<dbReference type="EMBL" id="JAFJYH010000231">
    <property type="protein sequence ID" value="KAG4415195.1"/>
    <property type="molecule type" value="Genomic_DNA"/>
</dbReference>
<evidence type="ECO:0000313" key="4">
    <source>
        <dbReference type="Proteomes" id="UP000664132"/>
    </source>
</evidence>
<sequence>MTAKLLATLGLAQVCVVHAAYYPPGCGPWPAGIPEIVNGVKRPPYQCGTGPKWPPEPPAAITIIITSTSISTVQLPPKTVTETTEAPPKTRTVTETEELPPKTRTIIETETLPPQTKTVIETETLPPKTKTLTETEQLPPKTRTLTETETETLPAKTLTETETLPAKTVYQVAPTELAHAAANQCTSWFADGSRPVPVFDLEGQPQCCLPHPDAYSKIYGDCHVGPRL</sequence>
<gene>
    <name evidence="3" type="ORF">IFR04_011654</name>
</gene>
<comment type="caution">
    <text evidence="3">The sequence shown here is derived from an EMBL/GenBank/DDBJ whole genome shotgun (WGS) entry which is preliminary data.</text>
</comment>
<feature type="signal peptide" evidence="2">
    <location>
        <begin position="1"/>
        <end position="19"/>
    </location>
</feature>
<evidence type="ECO:0000256" key="1">
    <source>
        <dbReference type="SAM" id="MobiDB-lite"/>
    </source>
</evidence>
<feature type="chain" id="PRO_5034112214" evidence="2">
    <location>
        <begin position="20"/>
        <end position="228"/>
    </location>
</feature>
<dbReference type="Proteomes" id="UP000664132">
    <property type="component" value="Unassembled WGS sequence"/>
</dbReference>
<organism evidence="3 4">
    <name type="scientific">Cadophora malorum</name>
    <dbReference type="NCBI Taxonomy" id="108018"/>
    <lineage>
        <taxon>Eukaryota</taxon>
        <taxon>Fungi</taxon>
        <taxon>Dikarya</taxon>
        <taxon>Ascomycota</taxon>
        <taxon>Pezizomycotina</taxon>
        <taxon>Leotiomycetes</taxon>
        <taxon>Helotiales</taxon>
        <taxon>Ploettnerulaceae</taxon>
        <taxon>Cadophora</taxon>
    </lineage>
</organism>
<dbReference type="AlphaFoldDB" id="A0A8H7W2X5"/>
<feature type="region of interest" description="Disordered" evidence="1">
    <location>
        <begin position="77"/>
        <end position="98"/>
    </location>
</feature>
<keyword evidence="4" id="KW-1185">Reference proteome</keyword>
<keyword evidence="2" id="KW-0732">Signal</keyword>
<reference evidence="3" key="1">
    <citation type="submission" date="2021-02" db="EMBL/GenBank/DDBJ databases">
        <title>Genome sequence Cadophora malorum strain M34.</title>
        <authorList>
            <person name="Stefanovic E."/>
            <person name="Vu D."/>
            <person name="Scully C."/>
            <person name="Dijksterhuis J."/>
            <person name="Roader J."/>
            <person name="Houbraken J."/>
        </authorList>
    </citation>
    <scope>NUCLEOTIDE SEQUENCE</scope>
    <source>
        <strain evidence="3">M34</strain>
    </source>
</reference>
<name>A0A8H7W2X5_9HELO</name>
<evidence type="ECO:0000256" key="2">
    <source>
        <dbReference type="SAM" id="SignalP"/>
    </source>
</evidence>
<proteinExistence type="predicted"/>
<accession>A0A8H7W2X5</accession>
<protein>
    <submittedName>
        <fullName evidence="3">Uncharacterized protein</fullName>
    </submittedName>
</protein>
<dbReference type="OrthoDB" id="3547527at2759"/>
<evidence type="ECO:0000313" key="3">
    <source>
        <dbReference type="EMBL" id="KAG4415195.1"/>
    </source>
</evidence>